<organism evidence="3 4">
    <name type="scientific">Chionoecetes opilio</name>
    <name type="common">Atlantic snow crab</name>
    <name type="synonym">Cancer opilio</name>
    <dbReference type="NCBI Taxonomy" id="41210"/>
    <lineage>
        <taxon>Eukaryota</taxon>
        <taxon>Metazoa</taxon>
        <taxon>Ecdysozoa</taxon>
        <taxon>Arthropoda</taxon>
        <taxon>Crustacea</taxon>
        <taxon>Multicrustacea</taxon>
        <taxon>Malacostraca</taxon>
        <taxon>Eumalacostraca</taxon>
        <taxon>Eucarida</taxon>
        <taxon>Decapoda</taxon>
        <taxon>Pleocyemata</taxon>
        <taxon>Brachyura</taxon>
        <taxon>Eubrachyura</taxon>
        <taxon>Majoidea</taxon>
        <taxon>Majidae</taxon>
        <taxon>Chionoecetes</taxon>
    </lineage>
</organism>
<comment type="caution">
    <text evidence="3">The sequence shown here is derived from an EMBL/GenBank/DDBJ whole genome shotgun (WGS) entry which is preliminary data.</text>
</comment>
<proteinExistence type="inferred from homology"/>
<protein>
    <submittedName>
        <fullName evidence="3">WSCD family member</fullName>
    </submittedName>
</protein>
<dbReference type="OrthoDB" id="6355878at2759"/>
<evidence type="ECO:0000313" key="4">
    <source>
        <dbReference type="Proteomes" id="UP000770661"/>
    </source>
</evidence>
<sequence>MTLPGTPQQNTARTMSSALKRRVTCMVVGLTLLLMTCLMLLPSVDGRLSEDSKENKSWALWAGDPKGSRCLKYKTRFGVNLPRVWLLSFPASGNTWTRYLLEAASGIFTGSVYVDKNLIKNGKNW</sequence>
<keyword evidence="2" id="KW-0812">Transmembrane</keyword>
<comment type="similarity">
    <text evidence="1">Belongs to the WSCD family.</text>
</comment>
<dbReference type="PANTHER" id="PTHR45964">
    <property type="entry name" value="WSCD FAMILY MEMBER CG9164"/>
    <property type="match status" value="1"/>
</dbReference>
<name>A0A8J4XMJ8_CHIOP</name>
<accession>A0A8J4XMJ8</accession>
<evidence type="ECO:0000313" key="3">
    <source>
        <dbReference type="EMBL" id="KAG0710472.1"/>
    </source>
</evidence>
<keyword evidence="2" id="KW-0472">Membrane</keyword>
<dbReference type="Gene3D" id="3.40.50.300">
    <property type="entry name" value="P-loop containing nucleotide triphosphate hydrolases"/>
    <property type="match status" value="1"/>
</dbReference>
<dbReference type="EMBL" id="JACEEZ010024164">
    <property type="protein sequence ID" value="KAG0710472.1"/>
    <property type="molecule type" value="Genomic_DNA"/>
</dbReference>
<feature type="transmembrane region" description="Helical" evidence="2">
    <location>
        <begin position="23"/>
        <end position="44"/>
    </location>
</feature>
<keyword evidence="2" id="KW-1133">Transmembrane helix</keyword>
<keyword evidence="4" id="KW-1185">Reference proteome</keyword>
<dbReference type="Proteomes" id="UP000770661">
    <property type="component" value="Unassembled WGS sequence"/>
</dbReference>
<dbReference type="AlphaFoldDB" id="A0A8J4XMJ8"/>
<dbReference type="InterPro" id="IPR051589">
    <property type="entry name" value="Sialate-O-sulfotransferase"/>
</dbReference>
<evidence type="ECO:0000256" key="2">
    <source>
        <dbReference type="SAM" id="Phobius"/>
    </source>
</evidence>
<evidence type="ECO:0000256" key="1">
    <source>
        <dbReference type="ARBA" id="ARBA00010236"/>
    </source>
</evidence>
<gene>
    <name evidence="3" type="ORF">GWK47_022718</name>
</gene>
<reference evidence="3" key="1">
    <citation type="submission" date="2020-07" db="EMBL/GenBank/DDBJ databases">
        <title>The High-quality genome of the commercially important snow crab, Chionoecetes opilio.</title>
        <authorList>
            <person name="Jeong J.-H."/>
            <person name="Ryu S."/>
        </authorList>
    </citation>
    <scope>NUCLEOTIDE SEQUENCE</scope>
    <source>
        <strain evidence="3">MADBK_172401_WGS</strain>
        <tissue evidence="3">Digestive gland</tissue>
    </source>
</reference>
<dbReference type="PANTHER" id="PTHR45964:SF5">
    <property type="entry name" value="WSCD FAMILY MEMBER CG9164"/>
    <property type="match status" value="1"/>
</dbReference>
<dbReference type="InterPro" id="IPR027417">
    <property type="entry name" value="P-loop_NTPase"/>
</dbReference>